<reference evidence="1 2" key="1">
    <citation type="journal article" date="2016" name="Genome Biol. Evol.">
        <title>Comparative Genomic Analyses of the Moraxella catarrhalis Serosensitive and Seroresistant Lineages Demonstrate Their Independent Evolution.</title>
        <authorList>
            <person name="Earl J.P."/>
            <person name="de Vries S.P."/>
            <person name="Ahmed A."/>
            <person name="Powell E."/>
            <person name="Schultz M.P."/>
            <person name="Hermans P.W."/>
            <person name="Hill D.J."/>
            <person name="Zhou Z."/>
            <person name="Constantinidou C.I."/>
            <person name="Hu F.Z."/>
            <person name="Bootsma H.J."/>
            <person name="Ehrlich G.D."/>
        </authorList>
    </citation>
    <scope>NUCLEOTIDE SEQUENCE [LARGE SCALE GENOMIC DNA]</scope>
    <source>
        <strain evidence="1 2">Z7574</strain>
    </source>
</reference>
<proteinExistence type="predicted"/>
<sequence length="46" mass="5373">MGLTTFHCSYQLLTIWRHITGLMKRSKAADKFINKRHVIINDAQSQ</sequence>
<dbReference type="AlphaFoldDB" id="A0A7Z0UWI0"/>
<organism evidence="1 2">
    <name type="scientific">Moraxella catarrhalis</name>
    <name type="common">Branhamella catarrhalis</name>
    <dbReference type="NCBI Taxonomy" id="480"/>
    <lineage>
        <taxon>Bacteria</taxon>
        <taxon>Pseudomonadati</taxon>
        <taxon>Pseudomonadota</taxon>
        <taxon>Gammaproteobacteria</taxon>
        <taxon>Moraxellales</taxon>
        <taxon>Moraxellaceae</taxon>
        <taxon>Moraxella</taxon>
    </lineage>
</organism>
<comment type="caution">
    <text evidence="1">The sequence shown here is derived from an EMBL/GenBank/DDBJ whole genome shotgun (WGS) entry which is preliminary data.</text>
</comment>
<dbReference type="EMBL" id="LXHE01000024">
    <property type="protein sequence ID" value="OAU99106.1"/>
    <property type="molecule type" value="Genomic_DNA"/>
</dbReference>
<evidence type="ECO:0000313" key="2">
    <source>
        <dbReference type="Proteomes" id="UP000078446"/>
    </source>
</evidence>
<accession>A0A7Z0UWI0</accession>
<name>A0A7Z0UWI0_MORCA</name>
<gene>
    <name evidence="1" type="ORF">AO382_2128</name>
</gene>
<protein>
    <submittedName>
        <fullName evidence="1">Uncharacterized protein</fullName>
    </submittedName>
</protein>
<evidence type="ECO:0000313" key="1">
    <source>
        <dbReference type="EMBL" id="OAU99106.1"/>
    </source>
</evidence>
<dbReference type="Proteomes" id="UP000078446">
    <property type="component" value="Unassembled WGS sequence"/>
</dbReference>